<dbReference type="GeneID" id="25336344"/>
<protein>
    <submittedName>
        <fullName evidence="1">WD-40 repeat-containing protein, putative</fullName>
    </submittedName>
</protein>
<evidence type="ECO:0000313" key="1">
    <source>
        <dbReference type="EMBL" id="CDJ59627.1"/>
    </source>
</evidence>
<reference evidence="1" key="2">
    <citation type="submission" date="2013-10" db="EMBL/GenBank/DDBJ databases">
        <authorList>
            <person name="Aslett M."/>
        </authorList>
    </citation>
    <scope>NUCLEOTIDE SEQUENCE [LARGE SCALE GENOMIC DNA]</scope>
    <source>
        <strain evidence="1">Weybridge</strain>
    </source>
</reference>
<dbReference type="InterPro" id="IPR015943">
    <property type="entry name" value="WD40/YVTN_repeat-like_dom_sf"/>
</dbReference>
<dbReference type="VEuPathDB" id="ToxoDB:EMWEY_00023580"/>
<sequence>MLYSGSPAFGPAQAGSLKVCWSCHVGVPCGDPVGGAAAAATTTTTAGATATATASWRAVSADFAADGSLLLLAAVGGVDGTSGKLLVVDLKTACVSRVYDCPEGGVSCALFVALSTAECLIGGAEADACVRQWDLNSNTLVCAYPLPAPLIGCDGLTAHPRQRLFLASCSNGMVLLFDLKQTQPLACMHCSNPRPAIAFDFEGLVFAVARSSTHVHLVNSELTDLQEFSAFDLSDSLGPGTSIVMARLSGASGGNAPCVVNCCPTFSVNSLLLFWSRGNFITVFKVPSPADTNAKKQQQQQQDEQQGGQLEEADLLVARHRGHAEPVVIVKASPAHSLLLTVAGGVVALWQPMSQV</sequence>
<name>U6M5Z5_EIMMA</name>
<dbReference type="InterPro" id="IPR036322">
    <property type="entry name" value="WD40_repeat_dom_sf"/>
</dbReference>
<dbReference type="SUPFAM" id="SSF50978">
    <property type="entry name" value="WD40 repeat-like"/>
    <property type="match status" value="1"/>
</dbReference>
<reference evidence="1" key="1">
    <citation type="submission" date="2013-10" db="EMBL/GenBank/DDBJ databases">
        <title>Genomic analysis of the causative agents of coccidiosis in chickens.</title>
        <authorList>
            <person name="Reid A.J."/>
            <person name="Blake D."/>
            <person name="Billington K."/>
            <person name="Browne H."/>
            <person name="Dunn M."/>
            <person name="Hung S."/>
            <person name="Kawahara F."/>
            <person name="Miranda-Saavedra D."/>
            <person name="Mourier T."/>
            <person name="Nagra H."/>
            <person name="Otto T.D."/>
            <person name="Rawlings N."/>
            <person name="Sanchez A."/>
            <person name="Sanders M."/>
            <person name="Subramaniam C."/>
            <person name="Tay Y."/>
            <person name="Dear P."/>
            <person name="Doerig C."/>
            <person name="Gruber A."/>
            <person name="Parkinson J."/>
            <person name="Shirley M."/>
            <person name="Wan K.L."/>
            <person name="Berriman M."/>
            <person name="Tomley F."/>
            <person name="Pain A."/>
        </authorList>
    </citation>
    <scope>NUCLEOTIDE SEQUENCE [LARGE SCALE GENOMIC DNA]</scope>
    <source>
        <strain evidence="1">Weybridge</strain>
    </source>
</reference>
<proteinExistence type="predicted"/>
<gene>
    <name evidence="1" type="ORF">EMWEY_00023580</name>
</gene>
<dbReference type="Proteomes" id="UP000030763">
    <property type="component" value="Unassembled WGS sequence"/>
</dbReference>
<dbReference type="EMBL" id="HG720631">
    <property type="protein sequence ID" value="CDJ59627.1"/>
    <property type="molecule type" value="Genomic_DNA"/>
</dbReference>
<dbReference type="OMA" id="VCAYPLP"/>
<evidence type="ECO:0000313" key="2">
    <source>
        <dbReference type="Proteomes" id="UP000030763"/>
    </source>
</evidence>
<dbReference type="AlphaFoldDB" id="U6M5Z5"/>
<dbReference type="OrthoDB" id="27537at2759"/>
<organism evidence="1 2">
    <name type="scientific">Eimeria maxima</name>
    <name type="common">Coccidian parasite</name>
    <dbReference type="NCBI Taxonomy" id="5804"/>
    <lineage>
        <taxon>Eukaryota</taxon>
        <taxon>Sar</taxon>
        <taxon>Alveolata</taxon>
        <taxon>Apicomplexa</taxon>
        <taxon>Conoidasida</taxon>
        <taxon>Coccidia</taxon>
        <taxon>Eucoccidiorida</taxon>
        <taxon>Eimeriorina</taxon>
        <taxon>Eimeriidae</taxon>
        <taxon>Eimeria</taxon>
    </lineage>
</organism>
<dbReference type="Gene3D" id="2.130.10.10">
    <property type="entry name" value="YVTN repeat-like/Quinoprotein amine dehydrogenase"/>
    <property type="match status" value="1"/>
</dbReference>
<accession>U6M5Z5</accession>
<dbReference type="RefSeq" id="XP_013336274.1">
    <property type="nucleotide sequence ID" value="XM_013480820.1"/>
</dbReference>
<keyword evidence="2" id="KW-1185">Reference proteome</keyword>